<feature type="chain" id="PRO_5035338238" description="Phosphate-binding protein" evidence="10">
    <location>
        <begin position="28"/>
        <end position="330"/>
    </location>
</feature>
<evidence type="ECO:0000313" key="12">
    <source>
        <dbReference type="EMBL" id="GGK02099.1"/>
    </source>
</evidence>
<feature type="signal peptide" evidence="10">
    <location>
        <begin position="1"/>
        <end position="27"/>
    </location>
</feature>
<evidence type="ECO:0000256" key="7">
    <source>
        <dbReference type="ARBA" id="ARBA00022729"/>
    </source>
</evidence>
<organism evidence="12 13">
    <name type="scientific">Calditerricola satsumensis</name>
    <dbReference type="NCBI Taxonomy" id="373054"/>
    <lineage>
        <taxon>Bacteria</taxon>
        <taxon>Bacillati</taxon>
        <taxon>Bacillota</taxon>
        <taxon>Bacilli</taxon>
        <taxon>Bacillales</taxon>
        <taxon>Bacillaceae</taxon>
        <taxon>Calditerricola</taxon>
    </lineage>
</organism>
<dbReference type="PROSITE" id="PS51257">
    <property type="entry name" value="PROKAR_LIPOPROTEIN"/>
    <property type="match status" value="1"/>
</dbReference>
<dbReference type="InterPro" id="IPR050811">
    <property type="entry name" value="Phosphate_ABC_transporter"/>
</dbReference>
<evidence type="ECO:0000256" key="4">
    <source>
        <dbReference type="ARBA" id="ARBA00011529"/>
    </source>
</evidence>
<dbReference type="SUPFAM" id="SSF53850">
    <property type="entry name" value="Periplasmic binding protein-like II"/>
    <property type="match status" value="1"/>
</dbReference>
<evidence type="ECO:0000256" key="2">
    <source>
        <dbReference type="ARBA" id="ARBA00004193"/>
    </source>
</evidence>
<comment type="function">
    <text evidence="1">Part of the ABC transporter complex PstSACB involved in phosphate import.</text>
</comment>
<dbReference type="PANTHER" id="PTHR30570">
    <property type="entry name" value="PERIPLASMIC PHOSPHATE BINDING COMPONENT OF PHOSPHATE ABC TRANSPORTER"/>
    <property type="match status" value="1"/>
</dbReference>
<proteinExistence type="inferred from homology"/>
<evidence type="ECO:0000259" key="11">
    <source>
        <dbReference type="Pfam" id="PF12849"/>
    </source>
</evidence>
<dbReference type="GO" id="GO:0006817">
    <property type="term" value="P:phosphate ion transport"/>
    <property type="evidence" value="ECO:0007669"/>
    <property type="project" value="UniProtKB-UniRule"/>
</dbReference>
<dbReference type="InterPro" id="IPR024370">
    <property type="entry name" value="PBP_domain"/>
</dbReference>
<dbReference type="Gene3D" id="3.40.190.10">
    <property type="entry name" value="Periplasmic binding protein-like II"/>
    <property type="match status" value="2"/>
</dbReference>
<sequence>MKRVKRLFHLVAVLTLVMAIVVGCGQAQGTNGKADNPGQAAGGQATEQLSGTIAIDGSSTVFPITEAVAEEFMAQHPGVQVTVGVSGTGGGFKKFTAGETQVQNASRPIKDEEKQKAQQNNIQYVDFAIAIDGIAVVVNPQNDWVDHLTVEELKKIWEPNSKVKKWSDIRPNWPNEEIKLYGPGTDSGTFDYFTEEIVGKAKASRSDYTASEDDNVLVQGVAGDKYALGYFGYAYYVENKDKLKAVPIDGGNGPVMPSEETINKGTYKPLSRPLFIYVNADMLKQRKELQAFVKFYLENAQKLAPQVGYIAIPQNVHEENLKKFEEALAK</sequence>
<keyword evidence="13" id="KW-1185">Reference proteome</keyword>
<keyword evidence="5 10" id="KW-0813">Transport</keyword>
<evidence type="ECO:0000313" key="13">
    <source>
        <dbReference type="Proteomes" id="UP000637720"/>
    </source>
</evidence>
<dbReference type="Pfam" id="PF12849">
    <property type="entry name" value="PBP_like_2"/>
    <property type="match status" value="1"/>
</dbReference>
<reference evidence="12" key="1">
    <citation type="journal article" date="2014" name="Int. J. Syst. Evol. Microbiol.">
        <title>Complete genome sequence of Corynebacterium casei LMG S-19264T (=DSM 44701T), isolated from a smear-ripened cheese.</title>
        <authorList>
            <consortium name="US DOE Joint Genome Institute (JGI-PGF)"/>
            <person name="Walter F."/>
            <person name="Albersmeier A."/>
            <person name="Kalinowski J."/>
            <person name="Ruckert C."/>
        </authorList>
    </citation>
    <scope>NUCLEOTIDE SEQUENCE</scope>
    <source>
        <strain evidence="12">JCM 14719</strain>
    </source>
</reference>
<dbReference type="InterPro" id="IPR011862">
    <property type="entry name" value="Phos-bd"/>
</dbReference>
<keyword evidence="8 10" id="KW-0564">Palmitate</keyword>
<keyword evidence="9 10" id="KW-0449">Lipoprotein</keyword>
<dbReference type="AlphaFoldDB" id="A0A8J3FEV9"/>
<keyword evidence="6 10" id="KW-0592">Phosphate transport</keyword>
<keyword evidence="10" id="KW-1003">Cell membrane</keyword>
<keyword evidence="7 10" id="KW-0732">Signal</keyword>
<dbReference type="FunFam" id="3.40.190.10:FF:000156">
    <property type="entry name" value="Phosphate ABC transporter, phosphate-binding protein"/>
    <property type="match status" value="1"/>
</dbReference>
<evidence type="ECO:0000256" key="3">
    <source>
        <dbReference type="ARBA" id="ARBA00008725"/>
    </source>
</evidence>
<evidence type="ECO:0000256" key="10">
    <source>
        <dbReference type="RuleBase" id="RU367119"/>
    </source>
</evidence>
<keyword evidence="10" id="KW-0472">Membrane</keyword>
<evidence type="ECO:0000256" key="5">
    <source>
        <dbReference type="ARBA" id="ARBA00022448"/>
    </source>
</evidence>
<evidence type="ECO:0000256" key="6">
    <source>
        <dbReference type="ARBA" id="ARBA00022592"/>
    </source>
</evidence>
<evidence type="ECO:0000256" key="9">
    <source>
        <dbReference type="ARBA" id="ARBA00023288"/>
    </source>
</evidence>
<dbReference type="EMBL" id="BMOF01000029">
    <property type="protein sequence ID" value="GGK02099.1"/>
    <property type="molecule type" value="Genomic_DNA"/>
</dbReference>
<gene>
    <name evidence="12" type="ORF">GCM10007043_15240</name>
</gene>
<comment type="similarity">
    <text evidence="3 10">Belongs to the PstS family.</text>
</comment>
<dbReference type="GO" id="GO:0042301">
    <property type="term" value="F:phosphate ion binding"/>
    <property type="evidence" value="ECO:0007669"/>
    <property type="project" value="UniProtKB-UniRule"/>
</dbReference>
<dbReference type="CDD" id="cd13654">
    <property type="entry name" value="PBP2_phosphate_like_2"/>
    <property type="match status" value="1"/>
</dbReference>
<feature type="domain" description="PBP" evidence="11">
    <location>
        <begin position="44"/>
        <end position="297"/>
    </location>
</feature>
<evidence type="ECO:0000256" key="1">
    <source>
        <dbReference type="ARBA" id="ARBA00002841"/>
    </source>
</evidence>
<comment type="caution">
    <text evidence="12">The sequence shown here is derived from an EMBL/GenBank/DDBJ whole genome shotgun (WGS) entry which is preliminary data.</text>
</comment>
<name>A0A8J3FEV9_9BACI</name>
<protein>
    <recommendedName>
        <fullName evidence="10">Phosphate-binding protein</fullName>
    </recommendedName>
</protein>
<dbReference type="NCBIfam" id="TIGR02136">
    <property type="entry name" value="ptsS_2"/>
    <property type="match status" value="1"/>
</dbReference>
<evidence type="ECO:0000256" key="8">
    <source>
        <dbReference type="ARBA" id="ARBA00023139"/>
    </source>
</evidence>
<comment type="function">
    <text evidence="10">Involved in the system for phosphate transport across the cytoplasmic membrane.</text>
</comment>
<accession>A0A8J3FEV9</accession>
<comment type="subcellular location">
    <subcellularLocation>
        <location evidence="2 10">Cell membrane</location>
        <topology evidence="2 10">Lipid-anchor</topology>
    </subcellularLocation>
</comment>
<dbReference type="RefSeq" id="WP_218185343.1">
    <property type="nucleotide sequence ID" value="NZ_BMOF01000029.1"/>
</dbReference>
<dbReference type="PANTHER" id="PTHR30570:SF1">
    <property type="entry name" value="PHOSPHATE-BINDING PROTEIN PSTS"/>
    <property type="match status" value="1"/>
</dbReference>
<reference evidence="12" key="2">
    <citation type="submission" date="2020-09" db="EMBL/GenBank/DDBJ databases">
        <authorList>
            <person name="Sun Q."/>
            <person name="Ohkuma M."/>
        </authorList>
    </citation>
    <scope>NUCLEOTIDE SEQUENCE</scope>
    <source>
        <strain evidence="12">JCM 14719</strain>
    </source>
</reference>
<dbReference type="GO" id="GO:0005886">
    <property type="term" value="C:plasma membrane"/>
    <property type="evidence" value="ECO:0007669"/>
    <property type="project" value="UniProtKB-SubCell"/>
</dbReference>
<dbReference type="Proteomes" id="UP000637720">
    <property type="component" value="Unassembled WGS sequence"/>
</dbReference>
<comment type="subunit">
    <text evidence="4 10">The complex is composed of two ATP-binding proteins (PstB), two transmembrane proteins (PstC and PstA) and a solute-binding protein (PstS).</text>
</comment>